<dbReference type="KEGG" id="fro:AALO17_25190"/>
<evidence type="ECO:0000313" key="2">
    <source>
        <dbReference type="Proteomes" id="UP000069771"/>
    </source>
</evidence>
<dbReference type="Proteomes" id="UP000069771">
    <property type="component" value="Chromosome"/>
</dbReference>
<keyword evidence="2" id="KW-1185">Reference proteome</keyword>
<reference evidence="1 2" key="1">
    <citation type="journal article" date="2016" name="Gut Pathog.">
        <title>Whole genome sequencing of "Faecalibaculum rodentium" ALO17, isolated from C57BL/6J laboratory mouse feces.</title>
        <authorList>
            <person name="Lim S."/>
            <person name="Chang D.H."/>
            <person name="Ahn S."/>
            <person name="Kim B.C."/>
        </authorList>
    </citation>
    <scope>NUCLEOTIDE SEQUENCE [LARGE SCALE GENOMIC DNA]</scope>
    <source>
        <strain evidence="1 2">Alo17</strain>
    </source>
</reference>
<organism evidence="1 2">
    <name type="scientific">Faecalibaculum rodentium</name>
    <dbReference type="NCBI Taxonomy" id="1702221"/>
    <lineage>
        <taxon>Bacteria</taxon>
        <taxon>Bacillati</taxon>
        <taxon>Bacillota</taxon>
        <taxon>Erysipelotrichia</taxon>
        <taxon>Erysipelotrichales</taxon>
        <taxon>Erysipelotrichaceae</taxon>
        <taxon>Faecalibaculum</taxon>
    </lineage>
</organism>
<accession>A0A140DYC6</accession>
<name>A0A140DYC6_9FIRM</name>
<gene>
    <name evidence="1" type="ORF">AALO17_25190</name>
</gene>
<sequence>MDADPLFCLTALEYGGTSLRDPETHCFLFTCLLTPRRIRKEGTGGMACPSSARGRNATVWILNCSERWVPRVTM</sequence>
<dbReference type="STRING" id="1702221.AALO17_25190"/>
<dbReference type="EMBL" id="CP011391">
    <property type="protein sequence ID" value="AMK55653.1"/>
    <property type="molecule type" value="Genomic_DNA"/>
</dbReference>
<protein>
    <submittedName>
        <fullName evidence="1">Uncharacterized protein</fullName>
    </submittedName>
</protein>
<dbReference type="AlphaFoldDB" id="A0A140DYC6"/>
<proteinExistence type="predicted"/>
<evidence type="ECO:0000313" key="1">
    <source>
        <dbReference type="EMBL" id="AMK55653.1"/>
    </source>
</evidence>